<dbReference type="GO" id="GO:0003690">
    <property type="term" value="F:double-stranded DNA binding"/>
    <property type="evidence" value="ECO:0007669"/>
    <property type="project" value="TreeGrafter"/>
</dbReference>
<dbReference type="GO" id="GO:0046404">
    <property type="term" value="F:ATP-dependent polydeoxyribonucleotide 5'-hydroxyl-kinase activity"/>
    <property type="evidence" value="ECO:0007669"/>
    <property type="project" value="TreeGrafter"/>
</dbReference>
<sequence>VNQDTLKSKDKCIRVAREHLLANRPVVVDNTNRDAATRKLYIDLAREVNAPIRVFHFACSLDLARHNNRYRAFYAPRNEPKREILPESAFASYKSAFEIPAPKEGFDEMRTVNFIWDGTDNQRTLWDQYLA</sequence>
<dbReference type="Proteomes" id="UP000053611">
    <property type="component" value="Unassembled WGS sequence"/>
</dbReference>
<dbReference type="Gene3D" id="3.40.50.300">
    <property type="entry name" value="P-loop containing nucleotide triphosphate hydrolases"/>
    <property type="match status" value="1"/>
</dbReference>
<reference evidence="1 2" key="1">
    <citation type="submission" date="2015-03" db="EMBL/GenBank/DDBJ databases">
        <title>Genomics and transcriptomics of the oil-accumulating basidiomycete yeast T. oleaginosus allow insights into substrate utilization and the diverse evolutionary trajectories of mating systems in fungi.</title>
        <authorList>
            <consortium name="DOE Joint Genome Institute"/>
            <person name="Kourist R."/>
            <person name="Kracht O."/>
            <person name="Bracharz F."/>
            <person name="Lipzen A."/>
            <person name="Nolan M."/>
            <person name="Ohm R."/>
            <person name="Grigoriev I."/>
            <person name="Sun S."/>
            <person name="Heitman J."/>
            <person name="Bruck T."/>
            <person name="Nowrousian M."/>
        </authorList>
    </citation>
    <scope>NUCLEOTIDE SEQUENCE [LARGE SCALE GENOMIC DNA]</scope>
    <source>
        <strain evidence="1 2">IBC0246</strain>
    </source>
</reference>
<dbReference type="STRING" id="879819.A0A0J0XTF1"/>
<keyword evidence="2" id="KW-1185">Reference proteome</keyword>
<dbReference type="GO" id="GO:0046403">
    <property type="term" value="F:polynucleotide 3'-phosphatase activity"/>
    <property type="evidence" value="ECO:0007669"/>
    <property type="project" value="TreeGrafter"/>
</dbReference>
<dbReference type="AlphaFoldDB" id="A0A0J0XTF1"/>
<accession>A0A0J0XTF1</accession>
<organism evidence="1 2">
    <name type="scientific">Cutaneotrichosporon oleaginosum</name>
    <dbReference type="NCBI Taxonomy" id="879819"/>
    <lineage>
        <taxon>Eukaryota</taxon>
        <taxon>Fungi</taxon>
        <taxon>Dikarya</taxon>
        <taxon>Basidiomycota</taxon>
        <taxon>Agaricomycotina</taxon>
        <taxon>Tremellomycetes</taxon>
        <taxon>Trichosporonales</taxon>
        <taxon>Trichosporonaceae</taxon>
        <taxon>Cutaneotrichosporon</taxon>
    </lineage>
</organism>
<dbReference type="Pfam" id="PF13671">
    <property type="entry name" value="AAA_33"/>
    <property type="match status" value="1"/>
</dbReference>
<proteinExistence type="predicted"/>
<dbReference type="PANTHER" id="PTHR12083:SF9">
    <property type="entry name" value="BIFUNCTIONAL POLYNUCLEOTIDE PHOSPHATASE_KINASE"/>
    <property type="match status" value="1"/>
</dbReference>
<dbReference type="GO" id="GO:0006281">
    <property type="term" value="P:DNA repair"/>
    <property type="evidence" value="ECO:0007669"/>
    <property type="project" value="TreeGrafter"/>
</dbReference>
<feature type="non-terminal residue" evidence="1">
    <location>
        <position position="1"/>
    </location>
</feature>
<protein>
    <submittedName>
        <fullName evidence="1">Uncharacterized protein</fullName>
    </submittedName>
</protein>
<dbReference type="SUPFAM" id="SSF52540">
    <property type="entry name" value="P-loop containing nucleoside triphosphate hydrolases"/>
    <property type="match status" value="1"/>
</dbReference>
<evidence type="ECO:0000313" key="1">
    <source>
        <dbReference type="EMBL" id="KLT44378.1"/>
    </source>
</evidence>
<evidence type="ECO:0000313" key="2">
    <source>
        <dbReference type="Proteomes" id="UP000053611"/>
    </source>
</evidence>
<dbReference type="InterPro" id="IPR027417">
    <property type="entry name" value="P-loop_NTPase"/>
</dbReference>
<dbReference type="OrthoDB" id="19045at2759"/>
<dbReference type="EMBL" id="KQ087187">
    <property type="protein sequence ID" value="KLT44378.1"/>
    <property type="molecule type" value="Genomic_DNA"/>
</dbReference>
<gene>
    <name evidence="1" type="ORF">CC85DRAFT_242532</name>
</gene>
<dbReference type="PANTHER" id="PTHR12083">
    <property type="entry name" value="BIFUNCTIONAL POLYNUCLEOTIDE PHOSPHATASE/KINASE"/>
    <property type="match status" value="1"/>
</dbReference>
<name>A0A0J0XTF1_9TREE</name>